<reference evidence="1" key="2">
    <citation type="submission" date="2022-08" db="UniProtKB">
        <authorList>
            <consortium name="EnsemblMetazoa"/>
        </authorList>
    </citation>
    <scope>IDENTIFICATION</scope>
    <source>
        <strain evidence="1">STECLA/ALBI9_A</strain>
    </source>
</reference>
<organism evidence="1 2">
    <name type="scientific">Anopheles albimanus</name>
    <name type="common">New world malaria mosquito</name>
    <dbReference type="NCBI Taxonomy" id="7167"/>
    <lineage>
        <taxon>Eukaryota</taxon>
        <taxon>Metazoa</taxon>
        <taxon>Ecdysozoa</taxon>
        <taxon>Arthropoda</taxon>
        <taxon>Hexapoda</taxon>
        <taxon>Insecta</taxon>
        <taxon>Pterygota</taxon>
        <taxon>Neoptera</taxon>
        <taxon>Endopterygota</taxon>
        <taxon>Diptera</taxon>
        <taxon>Nematocera</taxon>
        <taxon>Culicoidea</taxon>
        <taxon>Culicidae</taxon>
        <taxon>Anophelinae</taxon>
        <taxon>Anopheles</taxon>
    </lineage>
</organism>
<proteinExistence type="predicted"/>
<name>A0A182FBX7_ANOAL</name>
<dbReference type="AlphaFoldDB" id="A0A182FBX7"/>
<dbReference type="VEuPathDB" id="VectorBase:AALB004011"/>
<evidence type="ECO:0000313" key="1">
    <source>
        <dbReference type="EnsemblMetazoa" id="AALB004011-PA"/>
    </source>
</evidence>
<dbReference type="Proteomes" id="UP000069272">
    <property type="component" value="Chromosome 3R"/>
</dbReference>
<keyword evidence="2" id="KW-1185">Reference proteome</keyword>
<accession>A0A182FBX7</accession>
<reference evidence="1 2" key="1">
    <citation type="journal article" date="2017" name="G3 (Bethesda)">
        <title>The Physical Genome Mapping of Anopheles albimanus Corrected Scaffold Misassemblies and Identified Interarm Rearrangements in Genus Anopheles.</title>
        <authorList>
            <person name="Artemov G.N."/>
            <person name="Peery A.N."/>
            <person name="Jiang X."/>
            <person name="Tu Z."/>
            <person name="Stegniy V.N."/>
            <person name="Sharakhova M.V."/>
            <person name="Sharakhov I.V."/>
        </authorList>
    </citation>
    <scope>NUCLEOTIDE SEQUENCE [LARGE SCALE GENOMIC DNA]</scope>
    <source>
        <strain evidence="1 2">ALBI9_A</strain>
    </source>
</reference>
<protein>
    <submittedName>
        <fullName evidence="1">Uncharacterized protein</fullName>
    </submittedName>
</protein>
<sequence>MGSFASKPTIDSLPDELKRLEVLVFDRAKFSESVVFDFEGPIQPMRELLFVDCELDRNRLRGFRTTFPNLEQLQFPRSLQPFHFSDQIKLSY</sequence>
<dbReference type="EnsemblMetazoa" id="AALB004011-RA">
    <property type="protein sequence ID" value="AALB004011-PA"/>
    <property type="gene ID" value="AALB004011"/>
</dbReference>
<evidence type="ECO:0000313" key="2">
    <source>
        <dbReference type="Proteomes" id="UP000069272"/>
    </source>
</evidence>